<reference evidence="3" key="1">
    <citation type="submission" date="2020-10" db="EMBL/GenBank/DDBJ databases">
        <authorList>
            <person name="Gilroy R."/>
        </authorList>
    </citation>
    <scope>NUCLEOTIDE SEQUENCE</scope>
    <source>
        <strain evidence="3">CHK160-1198</strain>
    </source>
</reference>
<evidence type="ECO:0000259" key="1">
    <source>
        <dbReference type="Pfam" id="PF00326"/>
    </source>
</evidence>
<dbReference type="InterPro" id="IPR029058">
    <property type="entry name" value="AB_hydrolase_fold"/>
</dbReference>
<dbReference type="PANTHER" id="PTHR12277">
    <property type="entry name" value="ALPHA/BETA HYDROLASE DOMAIN-CONTAINING PROTEIN"/>
    <property type="match status" value="1"/>
</dbReference>
<dbReference type="InterPro" id="IPR001375">
    <property type="entry name" value="Peptidase_S9_cat"/>
</dbReference>
<gene>
    <name evidence="3" type="ORF">IAB06_03390</name>
</gene>
<evidence type="ECO:0000313" key="4">
    <source>
        <dbReference type="Proteomes" id="UP000824099"/>
    </source>
</evidence>
<dbReference type="Proteomes" id="UP000824099">
    <property type="component" value="Unassembled WGS sequence"/>
</dbReference>
<sequence>MVMPEKRFFIAGPKKPIEAVLTLYNGRKSKTATLIVAHGFRGSLEGGGRATLLANQVSPLLRVLRFNFSAGQMLSMQIQELKAVVNFARQEYDGDIFILGRSMGGATALLYTALHPGVKGLILWAVPGDLHKTFYNALGKLNYLKLCAGNDLLLNDERGKLLLTPQFLQEFDTYDLRSAIKAWRGALLVIHGETDEVVPLAEAKELFEAANEPKTLAVLQGADHSFTQHGSEAAKYVAKWLENALG</sequence>
<dbReference type="SUPFAM" id="SSF53474">
    <property type="entry name" value="alpha/beta-Hydrolases"/>
    <property type="match status" value="1"/>
</dbReference>
<dbReference type="AlphaFoldDB" id="A0A9D1SL94"/>
<dbReference type="GO" id="GO:0008236">
    <property type="term" value="F:serine-type peptidase activity"/>
    <property type="evidence" value="ECO:0007669"/>
    <property type="project" value="InterPro"/>
</dbReference>
<proteinExistence type="predicted"/>
<keyword evidence="3" id="KW-0378">Hydrolase</keyword>
<accession>A0A9D1SL94</accession>
<name>A0A9D1SL94_9FIRM</name>
<comment type="caution">
    <text evidence="3">The sequence shown here is derived from an EMBL/GenBank/DDBJ whole genome shotgun (WGS) entry which is preliminary data.</text>
</comment>
<evidence type="ECO:0000313" key="3">
    <source>
        <dbReference type="EMBL" id="HIU64070.1"/>
    </source>
</evidence>
<dbReference type="Pfam" id="PF00326">
    <property type="entry name" value="Peptidase_S9"/>
    <property type="match status" value="1"/>
</dbReference>
<dbReference type="EMBL" id="DVNI01000049">
    <property type="protein sequence ID" value="HIU64070.1"/>
    <property type="molecule type" value="Genomic_DNA"/>
</dbReference>
<reference evidence="3" key="2">
    <citation type="journal article" date="2021" name="PeerJ">
        <title>Extensive microbial diversity within the chicken gut microbiome revealed by metagenomics and culture.</title>
        <authorList>
            <person name="Gilroy R."/>
            <person name="Ravi A."/>
            <person name="Getino M."/>
            <person name="Pursley I."/>
            <person name="Horton D.L."/>
            <person name="Alikhan N.F."/>
            <person name="Baker D."/>
            <person name="Gharbi K."/>
            <person name="Hall N."/>
            <person name="Watson M."/>
            <person name="Adriaenssens E.M."/>
            <person name="Foster-Nyarko E."/>
            <person name="Jarju S."/>
            <person name="Secka A."/>
            <person name="Antonio M."/>
            <person name="Oren A."/>
            <person name="Chaudhuri R.R."/>
            <person name="La Ragione R."/>
            <person name="Hildebrand F."/>
            <person name="Pallen M.J."/>
        </authorList>
    </citation>
    <scope>NUCLEOTIDE SEQUENCE</scope>
    <source>
        <strain evidence="3">CHK160-1198</strain>
    </source>
</reference>
<feature type="domain" description="Peptidase S9 prolyl oligopeptidase catalytic" evidence="1">
    <location>
        <begin position="165"/>
        <end position="245"/>
    </location>
</feature>
<protein>
    <submittedName>
        <fullName evidence="3">Alpha/beta hydrolase</fullName>
    </submittedName>
</protein>
<dbReference type="Gene3D" id="3.40.50.1820">
    <property type="entry name" value="alpha/beta hydrolase"/>
    <property type="match status" value="1"/>
</dbReference>
<dbReference type="GO" id="GO:0006508">
    <property type="term" value="P:proteolysis"/>
    <property type="evidence" value="ECO:0007669"/>
    <property type="project" value="InterPro"/>
</dbReference>
<evidence type="ECO:0000259" key="2">
    <source>
        <dbReference type="Pfam" id="PF12146"/>
    </source>
</evidence>
<dbReference type="PANTHER" id="PTHR12277:SF79">
    <property type="entry name" value="XAA-PRO DIPEPTIDYL-PEPTIDASE-RELATED"/>
    <property type="match status" value="1"/>
</dbReference>
<dbReference type="InterPro" id="IPR022742">
    <property type="entry name" value="Hydrolase_4"/>
</dbReference>
<organism evidence="3 4">
    <name type="scientific">Candidatus Avacidaminococcus intestinavium</name>
    <dbReference type="NCBI Taxonomy" id="2840684"/>
    <lineage>
        <taxon>Bacteria</taxon>
        <taxon>Bacillati</taxon>
        <taxon>Bacillota</taxon>
        <taxon>Negativicutes</taxon>
        <taxon>Acidaminococcales</taxon>
        <taxon>Acidaminococcaceae</taxon>
        <taxon>Acidaminococcaceae incertae sedis</taxon>
        <taxon>Candidatus Avacidaminococcus</taxon>
    </lineage>
</organism>
<feature type="domain" description="Serine aminopeptidase S33" evidence="2">
    <location>
        <begin position="77"/>
        <end position="126"/>
    </location>
</feature>
<dbReference type="Pfam" id="PF12146">
    <property type="entry name" value="Hydrolase_4"/>
    <property type="match status" value="1"/>
</dbReference>